<dbReference type="AlphaFoldDB" id="A0A3A2ZCX6"/>
<dbReference type="EMBL" id="MVGC01001397">
    <property type="protein sequence ID" value="RJE17204.1"/>
    <property type="molecule type" value="Genomic_DNA"/>
</dbReference>
<sequence>EIVHSLAHLREYWSSLVRNNREKLLKIDVYTIETLQLLAPGISTRDRTTAKGIVLSGAVFSNFTQSERSSIWKKMKKKDQVIPSLYTFFRNMR</sequence>
<dbReference type="Pfam" id="PF12520">
    <property type="entry name" value="DUF3723"/>
    <property type="match status" value="1"/>
</dbReference>
<dbReference type="STRING" id="2070753.A0A3A2ZCX6"/>
<dbReference type="Proteomes" id="UP000266188">
    <property type="component" value="Unassembled WGS sequence"/>
</dbReference>
<dbReference type="InterPro" id="IPR022198">
    <property type="entry name" value="DUF3723"/>
</dbReference>
<evidence type="ECO:0000313" key="2">
    <source>
        <dbReference type="Proteomes" id="UP000266188"/>
    </source>
</evidence>
<feature type="non-terminal residue" evidence="1">
    <location>
        <position position="1"/>
    </location>
</feature>
<organism evidence="1 2">
    <name type="scientific">Aspergillus sclerotialis</name>
    <dbReference type="NCBI Taxonomy" id="2070753"/>
    <lineage>
        <taxon>Eukaryota</taxon>
        <taxon>Fungi</taxon>
        <taxon>Dikarya</taxon>
        <taxon>Ascomycota</taxon>
        <taxon>Pezizomycotina</taxon>
        <taxon>Eurotiomycetes</taxon>
        <taxon>Eurotiomycetidae</taxon>
        <taxon>Eurotiales</taxon>
        <taxon>Aspergillaceae</taxon>
        <taxon>Aspergillus</taxon>
        <taxon>Aspergillus subgen. Polypaecilum</taxon>
    </lineage>
</organism>
<dbReference type="OrthoDB" id="4227485at2759"/>
<protein>
    <submittedName>
        <fullName evidence="1">Uncharacterized protein</fullName>
    </submittedName>
</protein>
<keyword evidence="2" id="KW-1185">Reference proteome</keyword>
<name>A0A3A2ZCX6_9EURO</name>
<evidence type="ECO:0000313" key="1">
    <source>
        <dbReference type="EMBL" id="RJE17204.1"/>
    </source>
</evidence>
<accession>A0A3A2ZCX6</accession>
<reference evidence="2" key="1">
    <citation type="submission" date="2017-02" db="EMBL/GenBank/DDBJ databases">
        <authorList>
            <person name="Tafer H."/>
            <person name="Lopandic K."/>
        </authorList>
    </citation>
    <scope>NUCLEOTIDE SEQUENCE [LARGE SCALE GENOMIC DNA]</scope>
    <source>
        <strain evidence="2">CBS 366.77</strain>
    </source>
</reference>
<gene>
    <name evidence="1" type="ORF">PHISCL_10459</name>
</gene>
<proteinExistence type="predicted"/>
<feature type="non-terminal residue" evidence="1">
    <location>
        <position position="93"/>
    </location>
</feature>
<comment type="caution">
    <text evidence="1">The sequence shown here is derived from an EMBL/GenBank/DDBJ whole genome shotgun (WGS) entry which is preliminary data.</text>
</comment>